<name>A0A9W8EB94_9FUNG</name>
<keyword evidence="1" id="KW-0472">Membrane</keyword>
<protein>
    <submittedName>
        <fullName evidence="2">Uncharacterized protein</fullName>
    </submittedName>
</protein>
<dbReference type="EMBL" id="JANBQB010000012">
    <property type="protein sequence ID" value="KAJ1984731.1"/>
    <property type="molecule type" value="Genomic_DNA"/>
</dbReference>
<comment type="caution">
    <text evidence="2">The sequence shown here is derived from an EMBL/GenBank/DDBJ whole genome shotgun (WGS) entry which is preliminary data.</text>
</comment>
<dbReference type="Proteomes" id="UP001151582">
    <property type="component" value="Unassembled WGS sequence"/>
</dbReference>
<keyword evidence="3" id="KW-1185">Reference proteome</keyword>
<reference evidence="2" key="1">
    <citation type="submission" date="2022-07" db="EMBL/GenBank/DDBJ databases">
        <title>Phylogenomic reconstructions and comparative analyses of Kickxellomycotina fungi.</title>
        <authorList>
            <person name="Reynolds N.K."/>
            <person name="Stajich J.E."/>
            <person name="Barry K."/>
            <person name="Grigoriev I.V."/>
            <person name="Crous P."/>
            <person name="Smith M.E."/>
        </authorList>
    </citation>
    <scope>NUCLEOTIDE SEQUENCE</scope>
    <source>
        <strain evidence="2">RSA 567</strain>
    </source>
</reference>
<proteinExistence type="predicted"/>
<sequence length="112" mass="11989">MAAIAVLTHSPIFDVLRGYIATLYTLYIAPTFIKAGLVMSQALGIYDAPVCFGFRHYRVCWAHSQVEMAVKLLISLVVVLTLAVIPDPSGVLTNTVNLGAVCLSGLLVSLPN</sequence>
<accession>A0A9W8EB94</accession>
<gene>
    <name evidence="2" type="ORF">H4R34_000493</name>
</gene>
<evidence type="ECO:0000313" key="3">
    <source>
        <dbReference type="Proteomes" id="UP001151582"/>
    </source>
</evidence>
<dbReference type="AlphaFoldDB" id="A0A9W8EB94"/>
<keyword evidence="1" id="KW-0812">Transmembrane</keyword>
<evidence type="ECO:0000313" key="2">
    <source>
        <dbReference type="EMBL" id="KAJ1984731.1"/>
    </source>
</evidence>
<evidence type="ECO:0000256" key="1">
    <source>
        <dbReference type="SAM" id="Phobius"/>
    </source>
</evidence>
<feature type="transmembrane region" description="Helical" evidence="1">
    <location>
        <begin position="68"/>
        <end position="85"/>
    </location>
</feature>
<organism evidence="2 3">
    <name type="scientific">Dimargaris verticillata</name>
    <dbReference type="NCBI Taxonomy" id="2761393"/>
    <lineage>
        <taxon>Eukaryota</taxon>
        <taxon>Fungi</taxon>
        <taxon>Fungi incertae sedis</taxon>
        <taxon>Zoopagomycota</taxon>
        <taxon>Kickxellomycotina</taxon>
        <taxon>Dimargaritomycetes</taxon>
        <taxon>Dimargaritales</taxon>
        <taxon>Dimargaritaceae</taxon>
        <taxon>Dimargaris</taxon>
    </lineage>
</organism>
<keyword evidence="1" id="KW-1133">Transmembrane helix</keyword>